<feature type="chain" id="PRO_5016274474" description="Spy/CpxP family protein refolding chaperone" evidence="1">
    <location>
        <begin position="27"/>
        <end position="172"/>
    </location>
</feature>
<dbReference type="EMBL" id="NPEU01000026">
    <property type="protein sequence ID" value="RAI41055.1"/>
    <property type="molecule type" value="Genomic_DNA"/>
</dbReference>
<keyword evidence="1" id="KW-0732">Signal</keyword>
<comment type="caution">
    <text evidence="2">The sequence shown here is derived from an EMBL/GenBank/DDBJ whole genome shotgun (WGS) entry which is preliminary data.</text>
</comment>
<dbReference type="Proteomes" id="UP000248863">
    <property type="component" value="Unassembled WGS sequence"/>
</dbReference>
<name>A0A327KUE3_9BRAD</name>
<gene>
    <name evidence="2" type="ORF">CH338_04285</name>
</gene>
<evidence type="ECO:0000313" key="2">
    <source>
        <dbReference type="EMBL" id="RAI41055.1"/>
    </source>
</evidence>
<keyword evidence="3" id="KW-1185">Reference proteome</keyword>
<feature type="signal peptide" evidence="1">
    <location>
        <begin position="1"/>
        <end position="26"/>
    </location>
</feature>
<evidence type="ECO:0008006" key="4">
    <source>
        <dbReference type="Google" id="ProtNLM"/>
    </source>
</evidence>
<dbReference type="AlphaFoldDB" id="A0A327KUE3"/>
<organism evidence="2 3">
    <name type="scientific">Rhodoplanes elegans</name>
    <dbReference type="NCBI Taxonomy" id="29408"/>
    <lineage>
        <taxon>Bacteria</taxon>
        <taxon>Pseudomonadati</taxon>
        <taxon>Pseudomonadota</taxon>
        <taxon>Alphaproteobacteria</taxon>
        <taxon>Hyphomicrobiales</taxon>
        <taxon>Nitrobacteraceae</taxon>
        <taxon>Rhodoplanes</taxon>
    </lineage>
</organism>
<dbReference type="GO" id="GO:0042597">
    <property type="term" value="C:periplasmic space"/>
    <property type="evidence" value="ECO:0007669"/>
    <property type="project" value="InterPro"/>
</dbReference>
<proteinExistence type="predicted"/>
<dbReference type="RefSeq" id="WP_111355771.1">
    <property type="nucleotide sequence ID" value="NZ_NHSK01000059.1"/>
</dbReference>
<evidence type="ECO:0000313" key="3">
    <source>
        <dbReference type="Proteomes" id="UP000248863"/>
    </source>
</evidence>
<evidence type="ECO:0000256" key="1">
    <source>
        <dbReference type="SAM" id="SignalP"/>
    </source>
</evidence>
<dbReference type="Pfam" id="PF07813">
    <property type="entry name" value="LTXXQ"/>
    <property type="match status" value="1"/>
</dbReference>
<dbReference type="InterPro" id="IPR012899">
    <property type="entry name" value="LTXXQ"/>
</dbReference>
<sequence length="172" mass="18573">MTTKRFVAATVGLGLLGLLVTLPALAQAPAYPEPVRGARGMVLLPGVMTGPGTLGTGGMRRLCDPRAVGLTQWRVTWIERVIKPTEAQQKPLEDLKAASAKAADLFATACPKRAPRLQAAPEQLAMMEKRLETAIAALRLVRPAFDTFYAALDATQKARIDELGPKRSGWLW</sequence>
<reference evidence="2 3" key="1">
    <citation type="submission" date="2017-07" db="EMBL/GenBank/DDBJ databases">
        <title>Draft Genome Sequences of Select Purple Nonsulfur Bacteria.</title>
        <authorList>
            <person name="Lasarre B."/>
            <person name="Mckinlay J.B."/>
        </authorList>
    </citation>
    <scope>NUCLEOTIDE SEQUENCE [LARGE SCALE GENOMIC DNA]</scope>
    <source>
        <strain evidence="2 3">DSM 11907</strain>
    </source>
</reference>
<accession>A0A327KUE3</accession>
<protein>
    <recommendedName>
        <fullName evidence="4">Spy/CpxP family protein refolding chaperone</fullName>
    </recommendedName>
</protein>
<dbReference type="OrthoDB" id="7949978at2"/>